<organism evidence="1">
    <name type="scientific">Erwinia amylovora ATCC BAA-2158</name>
    <dbReference type="NCBI Taxonomy" id="889211"/>
    <lineage>
        <taxon>Bacteria</taxon>
        <taxon>Pseudomonadati</taxon>
        <taxon>Pseudomonadota</taxon>
        <taxon>Gammaproteobacteria</taxon>
        <taxon>Enterobacterales</taxon>
        <taxon>Erwiniaceae</taxon>
        <taxon>Erwinia</taxon>
    </lineage>
</organism>
<protein>
    <submittedName>
        <fullName evidence="1">Putative phage regulatory protein</fullName>
    </submittedName>
</protein>
<dbReference type="AlphaFoldDB" id="E5BAW8"/>
<dbReference type="EMBL" id="FR719201">
    <property type="protein sequence ID" value="CBX82625.1"/>
    <property type="molecule type" value="Genomic_DNA"/>
</dbReference>
<accession>E5BAW8</accession>
<name>E5BAW8_ERWAM</name>
<sequence length="113" mass="12710">MYYAKTVRSLRAGRASPPTETAAHNARTLCLMAVRREPAYRGGRLKVSASLLPQLAQILNLSLDEMLGLPTRRTARRGPSSRLEQQIDVIRQMPMTRQKFVSEMLDNVIGKTE</sequence>
<evidence type="ECO:0000313" key="1">
    <source>
        <dbReference type="EMBL" id="CBX82625.1"/>
    </source>
</evidence>
<reference evidence="1" key="1">
    <citation type="journal article" date="2011" name="J. Bacteriol.">
        <title>Genome Sequence of an Erwinia amylovora Strain with Pathogenicity Restricted to Rubus Plants.</title>
        <authorList>
            <person name="Powney R."/>
            <person name="Smits T.H."/>
            <person name="Sawbridge T."/>
            <person name="Frey B."/>
            <person name="Blom J."/>
            <person name="Frey J.E."/>
            <person name="Plummer K.M."/>
            <person name="Beer S.V."/>
            <person name="Luck J."/>
            <person name="Duffy B."/>
            <person name="Rodoni B."/>
        </authorList>
    </citation>
    <scope>NUCLEOTIDE SEQUENCE</scope>
    <source>
        <strain evidence="1">ATCC BAA-2158</strain>
    </source>
</reference>
<proteinExistence type="predicted"/>
<gene>
    <name evidence="1" type="ORF">EAIL5_3805</name>
</gene>